<dbReference type="InterPro" id="IPR036188">
    <property type="entry name" value="FAD/NAD-bd_sf"/>
</dbReference>
<proteinExistence type="predicted"/>
<sequence>MSVGSFTENSAEQTFEVIVVGAGPVGLVSAIQLGRAGIKTLLLERRAKFSTHPKAGGIHARTMEIYRELGLSKLILESGVNRNGALTIGWMTSLTGIEIGTISIGATEEEREIFHLWSPETMVSCSQDIYEPLLAEAVKQYPSVELRLACEATSIEQSDDWVDIGYSSAGGQKAARARYLIGTDGVRSPTRQRLGIGESGVEPFGNSVNVLFNAELEPYRAGRDYGLFWVLNAKTQGAFAWKRGNYWSYNFTVPPGEDPASYSPERCIELIRAGVGVPDVSVNVVSILHWKLEQAVTDQWRTGRVFLAGDASHRFPPHGGFGMNSGVQDSQNLIWKLVARLRWGAGDKLLDSYEPERKPIAQYNGEQCLLNTRRMAAMGGPQKNLSELAKIETPEGEALREKIRSSVPAQREQILSQGQQFGQMYSSSAMIDDGTPIEESTVSVYRPTGHPGARAPHVWLEDGRNGRRSTIDFYNGGFILLVARDGDQWLAAADSAAESTDAPLSAFRIGGPDCMQRSGDRRWEEIVGVDPTGALLIRPDGYVAARWRSLPESPDSALKHALQTVLDIQIS</sequence>
<evidence type="ECO:0000256" key="3">
    <source>
        <dbReference type="ARBA" id="ARBA00022827"/>
    </source>
</evidence>
<evidence type="ECO:0000256" key="1">
    <source>
        <dbReference type="ARBA" id="ARBA00001974"/>
    </source>
</evidence>
<dbReference type="InterPro" id="IPR050641">
    <property type="entry name" value="RIFMO-like"/>
</dbReference>
<dbReference type="SUPFAM" id="SSF51905">
    <property type="entry name" value="FAD/NAD(P)-binding domain"/>
    <property type="match status" value="1"/>
</dbReference>
<dbReference type="RefSeq" id="WP_408335970.1">
    <property type="nucleotide sequence ID" value="NZ_JAQQFH010000063.1"/>
</dbReference>
<keyword evidence="2" id="KW-0285">Flavoprotein</keyword>
<evidence type="ECO:0000259" key="4">
    <source>
        <dbReference type="Pfam" id="PF01494"/>
    </source>
</evidence>
<gene>
    <name evidence="5" type="ORF">PQR66_38655</name>
</gene>
<reference evidence="5 6" key="1">
    <citation type="journal article" date="2024" name="Chem. Sci.">
        <title>Discovery of megapolipeptins by genome mining of a Burkholderiales bacteria collection.</title>
        <authorList>
            <person name="Paulo B.S."/>
            <person name="Recchia M.J.J."/>
            <person name="Lee S."/>
            <person name="Fergusson C.H."/>
            <person name="Romanowski S.B."/>
            <person name="Hernandez A."/>
            <person name="Krull N."/>
            <person name="Liu D.Y."/>
            <person name="Cavanagh H."/>
            <person name="Bos A."/>
            <person name="Gray C.A."/>
            <person name="Murphy B.T."/>
            <person name="Linington R.G."/>
            <person name="Eustaquio A.S."/>
        </authorList>
    </citation>
    <scope>NUCLEOTIDE SEQUENCE [LARGE SCALE GENOMIC DNA]</scope>
    <source>
        <strain evidence="5 6">RL16-012-BIC-B</strain>
    </source>
</reference>
<evidence type="ECO:0000313" key="6">
    <source>
        <dbReference type="Proteomes" id="UP001629249"/>
    </source>
</evidence>
<dbReference type="GO" id="GO:0004497">
    <property type="term" value="F:monooxygenase activity"/>
    <property type="evidence" value="ECO:0007669"/>
    <property type="project" value="UniProtKB-KW"/>
</dbReference>
<dbReference type="PRINTS" id="PR00420">
    <property type="entry name" value="RNGMNOXGNASE"/>
</dbReference>
<dbReference type="Gene3D" id="3.30.9.10">
    <property type="entry name" value="D-Amino Acid Oxidase, subunit A, domain 2"/>
    <property type="match status" value="1"/>
</dbReference>
<keyword evidence="6" id="KW-1185">Reference proteome</keyword>
<dbReference type="PANTHER" id="PTHR43004">
    <property type="entry name" value="TRK SYSTEM POTASSIUM UPTAKE PROTEIN"/>
    <property type="match status" value="1"/>
</dbReference>
<dbReference type="PANTHER" id="PTHR43004:SF19">
    <property type="entry name" value="BINDING MONOOXYGENASE, PUTATIVE (JCVI)-RELATED"/>
    <property type="match status" value="1"/>
</dbReference>
<feature type="domain" description="FAD-binding" evidence="4">
    <location>
        <begin position="15"/>
        <end position="362"/>
    </location>
</feature>
<dbReference type="Gene3D" id="3.50.50.60">
    <property type="entry name" value="FAD/NAD(P)-binding domain"/>
    <property type="match status" value="1"/>
</dbReference>
<evidence type="ECO:0000256" key="2">
    <source>
        <dbReference type="ARBA" id="ARBA00022630"/>
    </source>
</evidence>
<comment type="cofactor">
    <cofactor evidence="1">
        <name>FAD</name>
        <dbReference type="ChEBI" id="CHEBI:57692"/>
    </cofactor>
</comment>
<dbReference type="EMBL" id="JAQQFN010000055">
    <property type="protein sequence ID" value="MFL9888996.1"/>
    <property type="molecule type" value="Genomic_DNA"/>
</dbReference>
<dbReference type="Pfam" id="PF01494">
    <property type="entry name" value="FAD_binding_3"/>
    <property type="match status" value="1"/>
</dbReference>
<evidence type="ECO:0000313" key="5">
    <source>
        <dbReference type="EMBL" id="MFL9888996.1"/>
    </source>
</evidence>
<dbReference type="Pfam" id="PF21274">
    <property type="entry name" value="Rng_hyd_C"/>
    <property type="match status" value="1"/>
</dbReference>
<organism evidence="5 6">
    <name type="scientific">Paraburkholderia agricolaris</name>
    <dbReference type="NCBI Taxonomy" id="2152888"/>
    <lineage>
        <taxon>Bacteria</taxon>
        <taxon>Pseudomonadati</taxon>
        <taxon>Pseudomonadota</taxon>
        <taxon>Betaproteobacteria</taxon>
        <taxon>Burkholderiales</taxon>
        <taxon>Burkholderiaceae</taxon>
        <taxon>Paraburkholderia</taxon>
    </lineage>
</organism>
<dbReference type="InterPro" id="IPR002938">
    <property type="entry name" value="FAD-bd"/>
</dbReference>
<protein>
    <submittedName>
        <fullName evidence="5">FAD-dependent monooxygenase</fullName>
    </submittedName>
</protein>
<keyword evidence="5" id="KW-0503">Monooxygenase</keyword>
<accession>A0ABW9A393</accession>
<dbReference type="Gene3D" id="3.40.30.120">
    <property type="match status" value="1"/>
</dbReference>
<comment type="caution">
    <text evidence="5">The sequence shown here is derived from an EMBL/GenBank/DDBJ whole genome shotgun (WGS) entry which is preliminary data.</text>
</comment>
<name>A0ABW9A393_9BURK</name>
<dbReference type="Proteomes" id="UP001629249">
    <property type="component" value="Unassembled WGS sequence"/>
</dbReference>
<keyword evidence="3" id="KW-0274">FAD</keyword>
<keyword evidence="5" id="KW-0560">Oxidoreductase</keyword>